<sequence length="771" mass="84025">MTDAERTGDIDAVHAQMERVLGLYAMLSRINRSIVRVDNPHDLYVTACRIAVEDGGFAASWVDVLDPGSGHVLAVARAGVAIDLSAPPGGGTGANVPSMMAIGDKRACVINDVAGDGRLAPWRAVFEAAAVHAVAAFPLMQEGRTIGAFVIAAAEAGAFDTGRLVLLTEVAGDVSFALEVMRREEKRAVAESKIQYLAYYDAQTGLPGRELWIQRLAGRCAAGPVAVLVVNLRSYHGVLQVLGQAHGPELARAVAARLEDMLPTALVGRVTEAEFALVLEGADGVHVVEETARKVGGALADAIHVDGREVFLDPFIGIALFPQDGEEAQAVLKAALIAAGTAQDSGDHYRIYAPELDTRWQHRLALEGELRHALERGQLQLHYQPQVDLESGRVVGAEALLRWFRPGHGLVPPLEFIPLLEETGMIVQVGAWVLEEACRNARHWQDAGLPPLRVAVNLSARQFQDGDIGALVGRVLTETGLEARWLELEITESIVMRNAEAVTRTLDRLRGQGVSHSLDDFGTGYSSLSYLQRLPVSRIKIDRSFITHITSDPHDAAIVQAVVGMAHSLGISVIAEGVETEGQLGYLRGLRCEEIQGYYFSRPLPAHDFVALLYEDRRLAPPAVDSGRVLLLVDDEPSVLAALRRLLRPTEIEVQTCARLDDAFEVLATGRVGVVVCDQRMPGMTGTEFLRRVRKLHPNVIRIVLSGYTELSSVIDAVNRGAIYKFLTKPWDDQVLLESLRDAFRMYELNRENRELSHRVSELLASGRAVR</sequence>
<evidence type="ECO:0000256" key="3">
    <source>
        <dbReference type="PROSITE-ProRule" id="PRU00169"/>
    </source>
</evidence>
<keyword evidence="2" id="KW-0418">Kinase</keyword>
<dbReference type="Pfam" id="PF00990">
    <property type="entry name" value="GGDEF"/>
    <property type="match status" value="1"/>
</dbReference>
<dbReference type="SUPFAM" id="SSF55073">
    <property type="entry name" value="Nucleotide cyclase"/>
    <property type="match status" value="1"/>
</dbReference>
<dbReference type="InterPro" id="IPR000160">
    <property type="entry name" value="GGDEF_dom"/>
</dbReference>
<evidence type="ECO:0000259" key="6">
    <source>
        <dbReference type="PROSITE" id="PS50887"/>
    </source>
</evidence>
<dbReference type="PANTHER" id="PTHR33121">
    <property type="entry name" value="CYCLIC DI-GMP PHOSPHODIESTERASE PDEF"/>
    <property type="match status" value="1"/>
</dbReference>
<dbReference type="InterPro" id="IPR003018">
    <property type="entry name" value="GAF"/>
</dbReference>
<feature type="domain" description="GGDEF" evidence="6">
    <location>
        <begin position="223"/>
        <end position="355"/>
    </location>
</feature>
<accession>A0A4S4AS03</accession>
<dbReference type="RefSeq" id="WP_136384129.1">
    <property type="nucleotide sequence ID" value="NZ_SSOD01000004.1"/>
</dbReference>
<dbReference type="SMART" id="SM00448">
    <property type="entry name" value="REC"/>
    <property type="match status" value="1"/>
</dbReference>
<dbReference type="InterPro" id="IPR011006">
    <property type="entry name" value="CheY-like_superfamily"/>
</dbReference>
<dbReference type="GO" id="GO:0000160">
    <property type="term" value="P:phosphorelay signal transduction system"/>
    <property type="evidence" value="ECO:0007669"/>
    <property type="project" value="InterPro"/>
</dbReference>
<proteinExistence type="predicted"/>
<dbReference type="Gene3D" id="3.30.450.40">
    <property type="match status" value="1"/>
</dbReference>
<evidence type="ECO:0000256" key="1">
    <source>
        <dbReference type="ARBA" id="ARBA00022679"/>
    </source>
</evidence>
<keyword evidence="8" id="KW-1185">Reference proteome</keyword>
<keyword evidence="1" id="KW-0808">Transferase</keyword>
<reference evidence="7 8" key="1">
    <citation type="submission" date="2019-04" db="EMBL/GenBank/DDBJ databases">
        <title>Azoarcus rhizosphaerae sp. nov. isolated from rhizosphere of Ficus religiosa.</title>
        <authorList>
            <person name="Lin S.-Y."/>
            <person name="Hameed A."/>
            <person name="Hsu Y.-H."/>
            <person name="Young C.-C."/>
        </authorList>
    </citation>
    <scope>NUCLEOTIDE SEQUENCE [LARGE SCALE GENOMIC DNA]</scope>
    <source>
        <strain evidence="7 8">CC-YHH848</strain>
    </source>
</reference>
<evidence type="ECO:0000313" key="8">
    <source>
        <dbReference type="Proteomes" id="UP000307956"/>
    </source>
</evidence>
<feature type="domain" description="EAL" evidence="5">
    <location>
        <begin position="363"/>
        <end position="617"/>
    </location>
</feature>
<dbReference type="CDD" id="cd17569">
    <property type="entry name" value="REC_HupR-like"/>
    <property type="match status" value="1"/>
</dbReference>
<dbReference type="InterPro" id="IPR001789">
    <property type="entry name" value="Sig_transdc_resp-reg_receiver"/>
</dbReference>
<dbReference type="Gene3D" id="3.40.50.2300">
    <property type="match status" value="1"/>
</dbReference>
<dbReference type="PROSITE" id="PS50110">
    <property type="entry name" value="RESPONSE_REGULATORY"/>
    <property type="match status" value="1"/>
</dbReference>
<dbReference type="PROSITE" id="PS50887">
    <property type="entry name" value="GGDEF"/>
    <property type="match status" value="1"/>
</dbReference>
<dbReference type="AlphaFoldDB" id="A0A4S4AS03"/>
<feature type="domain" description="Response regulatory" evidence="4">
    <location>
        <begin position="629"/>
        <end position="744"/>
    </location>
</feature>
<dbReference type="InterPro" id="IPR043128">
    <property type="entry name" value="Rev_trsase/Diguanyl_cyclase"/>
</dbReference>
<organism evidence="7 8">
    <name type="scientific">Pseudothauera rhizosphaerae</name>
    <dbReference type="NCBI Taxonomy" id="2565932"/>
    <lineage>
        <taxon>Bacteria</taxon>
        <taxon>Pseudomonadati</taxon>
        <taxon>Pseudomonadota</taxon>
        <taxon>Betaproteobacteria</taxon>
        <taxon>Rhodocyclales</taxon>
        <taxon>Zoogloeaceae</taxon>
        <taxon>Pseudothauera</taxon>
    </lineage>
</organism>
<dbReference type="GO" id="GO:0016301">
    <property type="term" value="F:kinase activity"/>
    <property type="evidence" value="ECO:0007669"/>
    <property type="project" value="UniProtKB-KW"/>
</dbReference>
<protein>
    <submittedName>
        <fullName evidence="7">EAL domain-containing protein</fullName>
    </submittedName>
</protein>
<evidence type="ECO:0000259" key="4">
    <source>
        <dbReference type="PROSITE" id="PS50110"/>
    </source>
</evidence>
<dbReference type="Pfam" id="PF00563">
    <property type="entry name" value="EAL"/>
    <property type="match status" value="1"/>
</dbReference>
<dbReference type="PANTHER" id="PTHR33121:SF70">
    <property type="entry name" value="SIGNALING PROTEIN YKOW"/>
    <property type="match status" value="1"/>
</dbReference>
<gene>
    <name evidence="7" type="ORF">E6O51_06310</name>
</gene>
<dbReference type="Gene3D" id="3.30.70.270">
    <property type="match status" value="1"/>
</dbReference>
<evidence type="ECO:0000256" key="2">
    <source>
        <dbReference type="ARBA" id="ARBA00022777"/>
    </source>
</evidence>
<dbReference type="PROSITE" id="PS50883">
    <property type="entry name" value="EAL"/>
    <property type="match status" value="1"/>
</dbReference>
<dbReference type="InterPro" id="IPR029016">
    <property type="entry name" value="GAF-like_dom_sf"/>
</dbReference>
<keyword evidence="3" id="KW-0597">Phosphoprotein</keyword>
<dbReference type="Pfam" id="PF00072">
    <property type="entry name" value="Response_reg"/>
    <property type="match status" value="1"/>
</dbReference>
<evidence type="ECO:0000259" key="5">
    <source>
        <dbReference type="PROSITE" id="PS50883"/>
    </source>
</evidence>
<dbReference type="SUPFAM" id="SSF141868">
    <property type="entry name" value="EAL domain-like"/>
    <property type="match status" value="1"/>
</dbReference>
<dbReference type="OrthoDB" id="9813903at2"/>
<comment type="caution">
    <text evidence="7">The sequence shown here is derived from an EMBL/GenBank/DDBJ whole genome shotgun (WGS) entry which is preliminary data.</text>
</comment>
<feature type="modified residue" description="4-aspartylphosphate" evidence="3">
    <location>
        <position position="678"/>
    </location>
</feature>
<name>A0A4S4AS03_9RHOO</name>
<dbReference type="InterPro" id="IPR029787">
    <property type="entry name" value="Nucleotide_cyclase"/>
</dbReference>
<dbReference type="Proteomes" id="UP000307956">
    <property type="component" value="Unassembled WGS sequence"/>
</dbReference>
<dbReference type="Pfam" id="PF13185">
    <property type="entry name" value="GAF_2"/>
    <property type="match status" value="1"/>
</dbReference>
<dbReference type="SUPFAM" id="SSF52172">
    <property type="entry name" value="CheY-like"/>
    <property type="match status" value="1"/>
</dbReference>
<dbReference type="CDD" id="cd01948">
    <property type="entry name" value="EAL"/>
    <property type="match status" value="1"/>
</dbReference>
<dbReference type="SUPFAM" id="SSF55781">
    <property type="entry name" value="GAF domain-like"/>
    <property type="match status" value="1"/>
</dbReference>
<dbReference type="InterPro" id="IPR001633">
    <property type="entry name" value="EAL_dom"/>
</dbReference>
<dbReference type="InterPro" id="IPR050706">
    <property type="entry name" value="Cyclic-di-GMP_PDE-like"/>
</dbReference>
<dbReference type="EMBL" id="SSOD01000004">
    <property type="protein sequence ID" value="THF62575.1"/>
    <property type="molecule type" value="Genomic_DNA"/>
</dbReference>
<dbReference type="FunFam" id="3.20.20.450:FF:000001">
    <property type="entry name" value="Cyclic di-GMP phosphodiesterase yahA"/>
    <property type="match status" value="1"/>
</dbReference>
<dbReference type="Gene3D" id="3.20.20.450">
    <property type="entry name" value="EAL domain"/>
    <property type="match status" value="1"/>
</dbReference>
<dbReference type="SMART" id="SM00267">
    <property type="entry name" value="GGDEF"/>
    <property type="match status" value="1"/>
</dbReference>
<evidence type="ECO:0000313" key="7">
    <source>
        <dbReference type="EMBL" id="THF62575.1"/>
    </source>
</evidence>
<dbReference type="GO" id="GO:0071111">
    <property type="term" value="F:cyclic-guanylate-specific phosphodiesterase activity"/>
    <property type="evidence" value="ECO:0007669"/>
    <property type="project" value="InterPro"/>
</dbReference>
<dbReference type="InterPro" id="IPR035919">
    <property type="entry name" value="EAL_sf"/>
</dbReference>
<dbReference type="SMART" id="SM00052">
    <property type="entry name" value="EAL"/>
    <property type="match status" value="1"/>
</dbReference>